<dbReference type="GO" id="GO:0005524">
    <property type="term" value="F:ATP binding"/>
    <property type="evidence" value="ECO:0007669"/>
    <property type="project" value="UniProtKB-UniRule"/>
</dbReference>
<dbReference type="AlphaFoldDB" id="A0A1E5LHZ2"/>
<dbReference type="Pfam" id="PF02092">
    <property type="entry name" value="tRNA_synt_2f"/>
    <property type="match status" value="1"/>
</dbReference>
<dbReference type="EMBL" id="MJEH01000010">
    <property type="protein sequence ID" value="OEH93709.1"/>
    <property type="molecule type" value="Genomic_DNA"/>
</dbReference>
<comment type="subcellular location">
    <subcellularLocation>
        <location evidence="1 10">Cytoplasm</location>
    </subcellularLocation>
</comment>
<comment type="caution">
    <text evidence="12">The sequence shown here is derived from an EMBL/GenBank/DDBJ whole genome shotgun (WGS) entry which is preliminary data.</text>
</comment>
<keyword evidence="5 10" id="KW-0547">Nucleotide-binding</keyword>
<evidence type="ECO:0000256" key="1">
    <source>
        <dbReference type="ARBA" id="ARBA00004496"/>
    </source>
</evidence>
<evidence type="ECO:0000313" key="13">
    <source>
        <dbReference type="Proteomes" id="UP000095209"/>
    </source>
</evidence>
<comment type="similarity">
    <text evidence="2 10">Belongs to the class-II aminoacyl-tRNA synthetase family.</text>
</comment>
<evidence type="ECO:0000256" key="2">
    <source>
        <dbReference type="ARBA" id="ARBA00008226"/>
    </source>
</evidence>
<dbReference type="Gene3D" id="1.10.730.10">
    <property type="entry name" value="Isoleucyl-tRNA Synthetase, Domain 1"/>
    <property type="match status" value="1"/>
</dbReference>
<dbReference type="GO" id="GO:0006426">
    <property type="term" value="P:glycyl-tRNA aminoacylation"/>
    <property type="evidence" value="ECO:0007669"/>
    <property type="project" value="UniProtKB-UniRule"/>
</dbReference>
<dbReference type="InterPro" id="IPR006194">
    <property type="entry name" value="Gly-tRNA-synth_heterodimer"/>
</dbReference>
<keyword evidence="7 10" id="KW-0648">Protein biosynthesis</keyword>
<evidence type="ECO:0000256" key="10">
    <source>
        <dbReference type="HAMAP-Rule" id="MF_00255"/>
    </source>
</evidence>
<dbReference type="GO" id="GO:0005829">
    <property type="term" value="C:cytosol"/>
    <property type="evidence" value="ECO:0007669"/>
    <property type="project" value="TreeGrafter"/>
</dbReference>
<proteinExistence type="inferred from homology"/>
<dbReference type="PRINTS" id="PR01045">
    <property type="entry name" value="TRNASYNTHGB"/>
</dbReference>
<dbReference type="GO" id="GO:0004820">
    <property type="term" value="F:glycine-tRNA ligase activity"/>
    <property type="evidence" value="ECO:0007669"/>
    <property type="project" value="UniProtKB-UniRule"/>
</dbReference>
<evidence type="ECO:0000256" key="6">
    <source>
        <dbReference type="ARBA" id="ARBA00022840"/>
    </source>
</evidence>
<keyword evidence="4 10" id="KW-0436">Ligase</keyword>
<evidence type="ECO:0000256" key="4">
    <source>
        <dbReference type="ARBA" id="ARBA00022598"/>
    </source>
</evidence>
<dbReference type="OrthoDB" id="9775440at2"/>
<dbReference type="SUPFAM" id="SSF109604">
    <property type="entry name" value="HD-domain/PDEase-like"/>
    <property type="match status" value="1"/>
</dbReference>
<keyword evidence="6 10" id="KW-0067">ATP-binding</keyword>
<comment type="subunit">
    <text evidence="10">Tetramer of two alpha and two beta subunits.</text>
</comment>
<name>A0A1E5LHZ2_9BACI</name>
<evidence type="ECO:0000256" key="5">
    <source>
        <dbReference type="ARBA" id="ARBA00022741"/>
    </source>
</evidence>
<dbReference type="GO" id="GO:0004814">
    <property type="term" value="F:arginine-tRNA ligase activity"/>
    <property type="evidence" value="ECO:0007669"/>
    <property type="project" value="InterPro"/>
</dbReference>
<protein>
    <recommendedName>
        <fullName evidence="10">Glycine--tRNA ligase beta subunit</fullName>
        <ecNumber evidence="10">6.1.1.14</ecNumber>
    </recommendedName>
    <alternativeName>
        <fullName evidence="10">Glycyl-tRNA synthetase beta subunit</fullName>
        <shortName evidence="10">GlyRS</shortName>
    </alternativeName>
</protein>
<dbReference type="EC" id="6.1.1.14" evidence="10"/>
<dbReference type="NCBIfam" id="TIGR00211">
    <property type="entry name" value="glyS"/>
    <property type="match status" value="1"/>
</dbReference>
<dbReference type="PROSITE" id="PS50861">
    <property type="entry name" value="AA_TRNA_LIGASE_II_GLYAB"/>
    <property type="match status" value="1"/>
</dbReference>
<dbReference type="HAMAP" id="MF_00255">
    <property type="entry name" value="Gly_tRNA_synth_beta"/>
    <property type="match status" value="1"/>
</dbReference>
<comment type="catalytic activity">
    <reaction evidence="9 10">
        <text>tRNA(Gly) + glycine + ATP = glycyl-tRNA(Gly) + AMP + diphosphate</text>
        <dbReference type="Rhea" id="RHEA:16013"/>
        <dbReference type="Rhea" id="RHEA-COMP:9664"/>
        <dbReference type="Rhea" id="RHEA-COMP:9683"/>
        <dbReference type="ChEBI" id="CHEBI:30616"/>
        <dbReference type="ChEBI" id="CHEBI:33019"/>
        <dbReference type="ChEBI" id="CHEBI:57305"/>
        <dbReference type="ChEBI" id="CHEBI:78442"/>
        <dbReference type="ChEBI" id="CHEBI:78522"/>
        <dbReference type="ChEBI" id="CHEBI:456215"/>
        <dbReference type="EC" id="6.1.1.14"/>
    </reaction>
</comment>
<dbReference type="STRING" id="1305675.BFG57_11775"/>
<feature type="domain" description="DALR anticodon binding" evidence="11">
    <location>
        <begin position="585"/>
        <end position="680"/>
    </location>
</feature>
<keyword evidence="8 10" id="KW-0030">Aminoacyl-tRNA synthetase</keyword>
<evidence type="ECO:0000259" key="11">
    <source>
        <dbReference type="Pfam" id="PF05746"/>
    </source>
</evidence>
<dbReference type="PANTHER" id="PTHR30075">
    <property type="entry name" value="GLYCYL-TRNA SYNTHETASE"/>
    <property type="match status" value="1"/>
</dbReference>
<dbReference type="PANTHER" id="PTHR30075:SF2">
    <property type="entry name" value="GLYCINE--TRNA LIGASE, CHLOROPLASTIC_MITOCHONDRIAL 2"/>
    <property type="match status" value="1"/>
</dbReference>
<keyword evidence="13" id="KW-1185">Reference proteome</keyword>
<evidence type="ECO:0000256" key="3">
    <source>
        <dbReference type="ARBA" id="ARBA00022490"/>
    </source>
</evidence>
<dbReference type="RefSeq" id="WP_069716284.1">
    <property type="nucleotide sequence ID" value="NZ_MJEH01000010.1"/>
</dbReference>
<evidence type="ECO:0000313" key="12">
    <source>
        <dbReference type="EMBL" id="OEH93709.1"/>
    </source>
</evidence>
<keyword evidence="3 10" id="KW-0963">Cytoplasm</keyword>
<evidence type="ECO:0000256" key="7">
    <source>
        <dbReference type="ARBA" id="ARBA00022917"/>
    </source>
</evidence>
<organism evidence="12 13">
    <name type="scientific">Bacillus solimangrovi</name>
    <dbReference type="NCBI Taxonomy" id="1305675"/>
    <lineage>
        <taxon>Bacteria</taxon>
        <taxon>Bacillati</taxon>
        <taxon>Bacillota</taxon>
        <taxon>Bacilli</taxon>
        <taxon>Bacillales</taxon>
        <taxon>Bacillaceae</taxon>
        <taxon>Bacillus</taxon>
    </lineage>
</organism>
<reference evidence="12 13" key="1">
    <citation type="submission" date="2016-08" db="EMBL/GenBank/DDBJ databases">
        <title>Genome of Bacillus solimangrovi GH2-4.</title>
        <authorList>
            <person name="Lim S."/>
            <person name="Kim B.-C."/>
        </authorList>
    </citation>
    <scope>NUCLEOTIDE SEQUENCE [LARGE SCALE GENOMIC DNA]</scope>
    <source>
        <strain evidence="12 13">GH2-4</strain>
    </source>
</reference>
<dbReference type="GO" id="GO:0006420">
    <property type="term" value="P:arginyl-tRNA aminoacylation"/>
    <property type="evidence" value="ECO:0007669"/>
    <property type="project" value="InterPro"/>
</dbReference>
<dbReference type="InterPro" id="IPR008909">
    <property type="entry name" value="DALR_anticod-bd"/>
</dbReference>
<sequence>MSKRDFLLEIGLEELPARFVTNAMNQLRDKVADWMADNRISFEDIKAYSTPRRLAVIVNGVSEKQEDVSDEARGPAKKIALDDEGNWTKAAQGFARGQGVDPSAIFFKEVKGTEYVFVKTYSEGQATFSLLSQLKDVITNVTFPKNMRWGTNQLRYARPIKWIICLFGEKTVPFQITNVQTGIISQGHRFLGEQIMIEEPSQYVEKLQEQYVIVDAHARKEMIRHQFRQLEEENGWSIGVDESLLEEVNNLVEYPTALFGGFDQSFLELPEEVLITSMKEHQRYFPVKNESGQLLPYFITVRNGNDYALDKVAKGNEKVLRARLADGQFFYEEDQKMTIESALKRLDSTVFHEELGTIGDKVRRIRNLSGQISSLAEVSEMIQGKVDRAAAICKFDLVTNMVYEFTELQGVMGEKYARMFGEDETVAKAVNEHYMPRSANDDLPTSETGAIVSIADKLDTIVGCYGIGLIPSGSQDPYALRRQGAGIMQILIQKEWSFHFEQLLQAAVKQMNNLQLLKRDSNEVQRELIDFFKLRLKNILQEKGIRYDVIDAVLAGPIEMPHITLKKAELLNAKLDEIAFKEMVAALSRITNISKKADHKTYNVELFEQKQEHDLYKSYELVAQVLTEAIENGDVEAAFTNLSSLKPSIDAYFDNIMVMDDDEKVRENRLGFMKAISETIVSFAHFNEIVFK</sequence>
<dbReference type="Pfam" id="PF05746">
    <property type="entry name" value="DALR_1"/>
    <property type="match status" value="1"/>
</dbReference>
<dbReference type="Proteomes" id="UP000095209">
    <property type="component" value="Unassembled WGS sequence"/>
</dbReference>
<accession>A0A1E5LHZ2</accession>
<dbReference type="InterPro" id="IPR015944">
    <property type="entry name" value="Gly-tRNA-synth_bsu"/>
</dbReference>
<gene>
    <name evidence="10" type="primary">glyS</name>
    <name evidence="12" type="ORF">BFG57_11775</name>
</gene>
<evidence type="ECO:0000256" key="8">
    <source>
        <dbReference type="ARBA" id="ARBA00023146"/>
    </source>
</evidence>
<evidence type="ECO:0000256" key="9">
    <source>
        <dbReference type="ARBA" id="ARBA00047937"/>
    </source>
</evidence>